<name>A0ABV4WM50_9CYAN</name>
<comment type="caution">
    <text evidence="1">The sequence shown here is derived from an EMBL/GenBank/DDBJ whole genome shotgun (WGS) entry which is preliminary data.</text>
</comment>
<dbReference type="RefSeq" id="WP_413278366.1">
    <property type="nucleotide sequence ID" value="NZ_JBHFNT010000133.1"/>
</dbReference>
<sequence>MMLLLLANAIKPNCQNQLLAIAWQPMMYLESKKAYVRHDLYLADG</sequence>
<reference evidence="1 2" key="1">
    <citation type="submission" date="2024-09" db="EMBL/GenBank/DDBJ databases">
        <title>Floridaenema gen nov. (Aerosakkonemataceae, Aerosakkonematales ord. nov., Cyanobacteria) from benthic tropical and subtropical fresh waters, with the description of four new species.</title>
        <authorList>
            <person name="Moretto J.A."/>
            <person name="Berthold D.E."/>
            <person name="Lefler F.W."/>
            <person name="Huang I.-S."/>
            <person name="Laughinghouse H. IV."/>
        </authorList>
    </citation>
    <scope>NUCLEOTIDE SEQUENCE [LARGE SCALE GENOMIC DNA]</scope>
    <source>
        <strain evidence="1 2">BLCC-F167</strain>
    </source>
</reference>
<keyword evidence="2" id="KW-1185">Reference proteome</keyword>
<dbReference type="Proteomes" id="UP001576780">
    <property type="component" value="Unassembled WGS sequence"/>
</dbReference>
<protein>
    <submittedName>
        <fullName evidence="1">Uncharacterized protein</fullName>
    </submittedName>
</protein>
<proteinExistence type="predicted"/>
<dbReference type="EMBL" id="JBHFNT010000133">
    <property type="protein sequence ID" value="MFB2835967.1"/>
    <property type="molecule type" value="Genomic_DNA"/>
</dbReference>
<organism evidence="1 2">
    <name type="scientific">Floridaenema evergladense BLCC-F167</name>
    <dbReference type="NCBI Taxonomy" id="3153639"/>
    <lineage>
        <taxon>Bacteria</taxon>
        <taxon>Bacillati</taxon>
        <taxon>Cyanobacteriota</taxon>
        <taxon>Cyanophyceae</taxon>
        <taxon>Oscillatoriophycideae</taxon>
        <taxon>Aerosakkonematales</taxon>
        <taxon>Aerosakkonemataceae</taxon>
        <taxon>Floridanema</taxon>
        <taxon>Floridanema evergladense</taxon>
    </lineage>
</organism>
<evidence type="ECO:0000313" key="2">
    <source>
        <dbReference type="Proteomes" id="UP001576780"/>
    </source>
</evidence>
<gene>
    <name evidence="1" type="ORF">ACE1CA_15660</name>
</gene>
<evidence type="ECO:0000313" key="1">
    <source>
        <dbReference type="EMBL" id="MFB2835967.1"/>
    </source>
</evidence>
<accession>A0ABV4WM50</accession>